<dbReference type="KEGG" id="tna:CTN_1156"/>
<name>B9K8P9_THENN</name>
<dbReference type="SMART" id="SM00564">
    <property type="entry name" value="PQQ"/>
    <property type="match status" value="6"/>
</dbReference>
<accession>B9K8P9</accession>
<dbReference type="AlphaFoldDB" id="B9K8P9"/>
<organism evidence="2 3">
    <name type="scientific">Thermotoga neapolitana (strain ATCC 49049 / DSM 4359 / NBRC 107923 / NS-E)</name>
    <dbReference type="NCBI Taxonomy" id="309803"/>
    <lineage>
        <taxon>Bacteria</taxon>
        <taxon>Thermotogati</taxon>
        <taxon>Thermotogota</taxon>
        <taxon>Thermotogae</taxon>
        <taxon>Thermotogales</taxon>
        <taxon>Thermotogaceae</taxon>
        <taxon>Thermotoga</taxon>
    </lineage>
</organism>
<dbReference type="STRING" id="309803.CTN_1156"/>
<gene>
    <name evidence="2" type="ordered locus">CTN_1156</name>
</gene>
<dbReference type="PANTHER" id="PTHR34512:SF30">
    <property type="entry name" value="OUTER MEMBRANE PROTEIN ASSEMBLY FACTOR BAMB"/>
    <property type="match status" value="1"/>
</dbReference>
<dbReference type="InterPro" id="IPR011044">
    <property type="entry name" value="Quino_amine_DH_bsu"/>
</dbReference>
<dbReference type="PANTHER" id="PTHR34512">
    <property type="entry name" value="CELL SURFACE PROTEIN"/>
    <property type="match status" value="1"/>
</dbReference>
<dbReference type="InterPro" id="IPR002372">
    <property type="entry name" value="PQQ_rpt_dom"/>
</dbReference>
<dbReference type="Gene3D" id="2.40.128.630">
    <property type="match status" value="1"/>
</dbReference>
<dbReference type="eggNOG" id="COG1520">
    <property type="taxonomic scope" value="Bacteria"/>
</dbReference>
<reference evidence="2 3" key="1">
    <citation type="journal article" date="2009" name="Biosci. Biotechnol. Biochem.">
        <title>WeGAS: a web-based microbial genome annotation system.</title>
        <authorList>
            <person name="Lee D."/>
            <person name="Seo H."/>
            <person name="Park C."/>
            <person name="Park K."/>
        </authorList>
    </citation>
    <scope>NUCLEOTIDE SEQUENCE [LARGE SCALE GENOMIC DNA]</scope>
    <source>
        <strain evidence="3">ATCC 49049 / DSM 4359 / NBRC 107923 / NS-E</strain>
    </source>
</reference>
<dbReference type="EMBL" id="CP000916">
    <property type="protein sequence ID" value="ACM23332.1"/>
    <property type="molecule type" value="Genomic_DNA"/>
</dbReference>
<dbReference type="InterPro" id="IPR011047">
    <property type="entry name" value="Quinoprotein_ADH-like_sf"/>
</dbReference>
<dbReference type="Pfam" id="PF13360">
    <property type="entry name" value="PQQ_2"/>
    <property type="match status" value="2"/>
</dbReference>
<dbReference type="SUPFAM" id="SSF50969">
    <property type="entry name" value="YVTN repeat-like/Quinoprotein amine dehydrogenase"/>
    <property type="match status" value="1"/>
</dbReference>
<feature type="domain" description="Pyrrolo-quinoline quinone repeat" evidence="1">
    <location>
        <begin position="259"/>
        <end position="342"/>
    </location>
</feature>
<dbReference type="SUPFAM" id="SSF50998">
    <property type="entry name" value="Quinoprotein alcohol dehydrogenase-like"/>
    <property type="match status" value="1"/>
</dbReference>
<evidence type="ECO:0000313" key="3">
    <source>
        <dbReference type="Proteomes" id="UP000000445"/>
    </source>
</evidence>
<dbReference type="Proteomes" id="UP000000445">
    <property type="component" value="Chromosome"/>
</dbReference>
<proteinExistence type="predicted"/>
<evidence type="ECO:0000259" key="1">
    <source>
        <dbReference type="Pfam" id="PF13360"/>
    </source>
</evidence>
<feature type="domain" description="Pyrrolo-quinoline quinone repeat" evidence="1">
    <location>
        <begin position="355"/>
        <end position="520"/>
    </location>
</feature>
<dbReference type="HOGENOM" id="CLU_452631_0_0_0"/>
<dbReference type="Gene3D" id="2.40.10.480">
    <property type="match status" value="1"/>
</dbReference>
<keyword evidence="3" id="KW-1185">Reference proteome</keyword>
<dbReference type="Gene3D" id="2.130.10.10">
    <property type="entry name" value="YVTN repeat-like/Quinoprotein amine dehydrogenase"/>
    <property type="match status" value="1"/>
</dbReference>
<sequence>MRTMWKIFVLFSAVLATLSFSIQLMVIHDNVVSLVTIENEEMKDISSFTLPFSPSKGIVVSNKAYFVSGKELIEYDLEREEIVRKAQMWVEDIRWSGKNLLLLSKKKILLLDPVTFSYTAVDLPEDPVDVETFEDELIVSYGKYVSLVKNREETWKIEAPSAVVDISVNAKRKVLAGITKDGTLFLVDLENVLAPKIVFFTGVENAKSVEWLENFLFVSSENRTIIMDTEKLNTPEVVKEYNVGVSSFVKTDGSIFFTSGNILYRMDSTLSMKRLGVAQRVFLVLSPEKRVITAGELLWKRNLGSEVRASPAVSDKLVLVADVEGVVHAMSLNGTRLWEYRTGFVVTAPPKVYLDRVYVTSWDNFLYAISENGNLVWKVELESDVSKPFEVNSYGVYLATDGGRVYLIDHGSETLWQFKDDEWVSTGVTVDENGTVYFGTLKNLYSLYPNGSLKWKTKTGYLLTTKPVVVGKYVFVGSNSGWLFCFDRLNGSVIWKKELPLTLNSTLSVYKDLLIINGSDGIYLVDFQGNVKDVVFAESPSPVAVSKEGFLFFVSNGTLFSYTIDGQKRWERKVGETIAEPAIGEERVIVATRDGTVYCFFDSAHP</sequence>
<dbReference type="InterPro" id="IPR015943">
    <property type="entry name" value="WD40/YVTN_repeat-like_dom_sf"/>
</dbReference>
<evidence type="ECO:0000313" key="2">
    <source>
        <dbReference type="EMBL" id="ACM23332.1"/>
    </source>
</evidence>
<dbReference type="InterPro" id="IPR018391">
    <property type="entry name" value="PQQ_b-propeller_rpt"/>
</dbReference>
<protein>
    <submittedName>
        <fullName evidence="2">Pyrrolo-quinoline quinone</fullName>
    </submittedName>
</protein>